<reference evidence="2" key="2">
    <citation type="submission" date="2025-08" db="UniProtKB">
        <authorList>
            <consortium name="Ensembl"/>
        </authorList>
    </citation>
    <scope>IDENTIFICATION</scope>
</reference>
<reference evidence="3" key="1">
    <citation type="journal article" date="2018" name="PLoS ONE">
        <title>Chinook salmon (Oncorhynchus tshawytscha) genome and transcriptome.</title>
        <authorList>
            <person name="Christensen K.A."/>
            <person name="Leong J.S."/>
            <person name="Sakhrani D."/>
            <person name="Biagi C.A."/>
            <person name="Minkley D.R."/>
            <person name="Withler R.E."/>
            <person name="Rondeau E.B."/>
            <person name="Koop B.F."/>
            <person name="Devlin R.H."/>
        </authorList>
    </citation>
    <scope>NUCLEOTIDE SEQUENCE [LARGE SCALE GENOMIC DNA]</scope>
</reference>
<dbReference type="Ensembl" id="ENSOTST00005183701.1">
    <property type="protein sequence ID" value="ENSOTSP00005127753.1"/>
    <property type="gene ID" value="ENSOTSG00005079032.1"/>
</dbReference>
<evidence type="ECO:0000313" key="3">
    <source>
        <dbReference type="Proteomes" id="UP000694402"/>
    </source>
</evidence>
<sequence length="209" mass="23256">MMEQMKVSVADLDSVPLDHVLSEAGGQALVRHEGKGSEGFLEHVFKYAAKELFGLNVDQITYKTLRTHGKMLLLFLSLGLFTSNVQSEKQGVNVTCENQSVVAGQNHNLTCRVDYSHAYQNKKGDVGNSETGCKTEQYFWKDKSKTPIRNCDCTKDCNTTITTNTYFCEIKNVTKADEGNYTFTINTNCGNGHGTLNVSVKCEYNVNIQ</sequence>
<protein>
    <recommendedName>
        <fullName evidence="1">Immunoglobulin domain-containing protein</fullName>
    </recommendedName>
</protein>
<dbReference type="InterPro" id="IPR009016">
    <property type="entry name" value="Fe_hydrogenase"/>
</dbReference>
<name>A0AAZ3QGR4_ONCTS</name>
<accession>A0AAZ3QGR4</accession>
<dbReference type="Gene3D" id="2.60.40.10">
    <property type="entry name" value="Immunoglobulins"/>
    <property type="match status" value="1"/>
</dbReference>
<dbReference type="AlphaFoldDB" id="A0AAZ3QGR4"/>
<evidence type="ECO:0000313" key="2">
    <source>
        <dbReference type="Ensembl" id="ENSOTSP00005127753.1"/>
    </source>
</evidence>
<reference evidence="2" key="3">
    <citation type="submission" date="2025-09" db="UniProtKB">
        <authorList>
            <consortium name="Ensembl"/>
        </authorList>
    </citation>
    <scope>IDENTIFICATION</scope>
</reference>
<evidence type="ECO:0000259" key="1">
    <source>
        <dbReference type="SMART" id="SM00409"/>
    </source>
</evidence>
<dbReference type="SMART" id="SM00409">
    <property type="entry name" value="IG"/>
    <property type="match status" value="1"/>
</dbReference>
<dbReference type="InterPro" id="IPR013783">
    <property type="entry name" value="Ig-like_fold"/>
</dbReference>
<proteinExistence type="predicted"/>
<dbReference type="SUPFAM" id="SSF53920">
    <property type="entry name" value="Fe-only hydrogenase"/>
    <property type="match status" value="1"/>
</dbReference>
<keyword evidence="3" id="KW-1185">Reference proteome</keyword>
<dbReference type="InterPro" id="IPR003599">
    <property type="entry name" value="Ig_sub"/>
</dbReference>
<feature type="domain" description="Immunoglobulin" evidence="1">
    <location>
        <begin position="96"/>
        <end position="201"/>
    </location>
</feature>
<dbReference type="InterPro" id="IPR036179">
    <property type="entry name" value="Ig-like_dom_sf"/>
</dbReference>
<dbReference type="SUPFAM" id="SSF48726">
    <property type="entry name" value="Immunoglobulin"/>
    <property type="match status" value="1"/>
</dbReference>
<organism evidence="2 3">
    <name type="scientific">Oncorhynchus tshawytscha</name>
    <name type="common">Chinook salmon</name>
    <name type="synonym">Salmo tshawytscha</name>
    <dbReference type="NCBI Taxonomy" id="74940"/>
    <lineage>
        <taxon>Eukaryota</taxon>
        <taxon>Metazoa</taxon>
        <taxon>Chordata</taxon>
        <taxon>Craniata</taxon>
        <taxon>Vertebrata</taxon>
        <taxon>Euteleostomi</taxon>
        <taxon>Actinopterygii</taxon>
        <taxon>Neopterygii</taxon>
        <taxon>Teleostei</taxon>
        <taxon>Protacanthopterygii</taxon>
        <taxon>Salmoniformes</taxon>
        <taxon>Salmonidae</taxon>
        <taxon>Salmoninae</taxon>
        <taxon>Oncorhynchus</taxon>
    </lineage>
</organism>
<dbReference type="Proteomes" id="UP000694402">
    <property type="component" value="Unassembled WGS sequence"/>
</dbReference>